<feature type="region of interest" description="Disordered" evidence="1">
    <location>
        <begin position="1"/>
        <end position="46"/>
    </location>
</feature>
<feature type="transmembrane region" description="Helical" evidence="2">
    <location>
        <begin position="90"/>
        <end position="113"/>
    </location>
</feature>
<feature type="compositionally biased region" description="Basic and acidic residues" evidence="1">
    <location>
        <begin position="18"/>
        <end position="30"/>
    </location>
</feature>
<accession>A0ABV3BZ01</accession>
<keyword evidence="2" id="KW-1133">Transmembrane helix</keyword>
<name>A0ABV3BZ01_9ACTN</name>
<feature type="transmembrane region" description="Helical" evidence="2">
    <location>
        <begin position="50"/>
        <end position="70"/>
    </location>
</feature>
<dbReference type="Proteomes" id="UP001551176">
    <property type="component" value="Unassembled WGS sequence"/>
</dbReference>
<organism evidence="3 4">
    <name type="scientific">Streptomyces atriruber</name>
    <dbReference type="NCBI Taxonomy" id="545121"/>
    <lineage>
        <taxon>Bacteria</taxon>
        <taxon>Bacillati</taxon>
        <taxon>Actinomycetota</taxon>
        <taxon>Actinomycetes</taxon>
        <taxon>Kitasatosporales</taxon>
        <taxon>Streptomycetaceae</taxon>
        <taxon>Streptomyces</taxon>
    </lineage>
</organism>
<feature type="transmembrane region" description="Helical" evidence="2">
    <location>
        <begin position="125"/>
        <end position="149"/>
    </location>
</feature>
<comment type="caution">
    <text evidence="3">The sequence shown here is derived from an EMBL/GenBank/DDBJ whole genome shotgun (WGS) entry which is preliminary data.</text>
</comment>
<gene>
    <name evidence="3" type="ORF">ABZ921_37020</name>
</gene>
<evidence type="ECO:0000256" key="2">
    <source>
        <dbReference type="SAM" id="Phobius"/>
    </source>
</evidence>
<keyword evidence="4" id="KW-1185">Reference proteome</keyword>
<feature type="transmembrane region" description="Helical" evidence="2">
    <location>
        <begin position="176"/>
        <end position="199"/>
    </location>
</feature>
<proteinExistence type="predicted"/>
<keyword evidence="2" id="KW-0812">Transmembrane</keyword>
<feature type="compositionally biased region" description="Basic residues" evidence="1">
    <location>
        <begin position="1"/>
        <end position="12"/>
    </location>
</feature>
<dbReference type="EMBL" id="JBEYXV010000025">
    <property type="protein sequence ID" value="MEU6826248.1"/>
    <property type="molecule type" value="Genomic_DNA"/>
</dbReference>
<evidence type="ECO:0000313" key="4">
    <source>
        <dbReference type="Proteomes" id="UP001551176"/>
    </source>
</evidence>
<reference evidence="3 4" key="1">
    <citation type="submission" date="2024-06" db="EMBL/GenBank/DDBJ databases">
        <title>The Natural Products Discovery Center: Release of the First 8490 Sequenced Strains for Exploring Actinobacteria Biosynthetic Diversity.</title>
        <authorList>
            <person name="Kalkreuter E."/>
            <person name="Kautsar S.A."/>
            <person name="Yang D."/>
            <person name="Bader C.D."/>
            <person name="Teijaro C.N."/>
            <person name="Fluegel L."/>
            <person name="Davis C.M."/>
            <person name="Simpson J.R."/>
            <person name="Lauterbach L."/>
            <person name="Steele A.D."/>
            <person name="Gui C."/>
            <person name="Meng S."/>
            <person name="Li G."/>
            <person name="Viehrig K."/>
            <person name="Ye F."/>
            <person name="Su P."/>
            <person name="Kiefer A.F."/>
            <person name="Nichols A."/>
            <person name="Cepeda A.J."/>
            <person name="Yan W."/>
            <person name="Fan B."/>
            <person name="Jiang Y."/>
            <person name="Adhikari A."/>
            <person name="Zheng C.-J."/>
            <person name="Schuster L."/>
            <person name="Cowan T.M."/>
            <person name="Smanski M.J."/>
            <person name="Chevrette M.G."/>
            <person name="De Carvalho L.P.S."/>
            <person name="Shen B."/>
        </authorList>
    </citation>
    <scope>NUCLEOTIDE SEQUENCE [LARGE SCALE GENOMIC DNA]</scope>
    <source>
        <strain evidence="3 4">NPDC046838</strain>
    </source>
</reference>
<protein>
    <recommendedName>
        <fullName evidence="5">Integral membrane protein</fullName>
    </recommendedName>
</protein>
<sequence length="214" mass="23085">MGSSAKKVRRRAAGPALRYDHVPGARTSDRPRKKRGGKGGRDDEGERGSWRFGALMCLTVLTVVVLFGLADLAWGETLWGEVAPDWPGGGYGFAITIGLLAPPAVAAIIAPLTRANWKKETARSIGWAVAALPGVALTSLLLLLCFGATRPKRRRRGPECFAHGEPCWIHEQYPYLWLPGLAAAVLCAVVGGWLVHLYLKRRRSALTAPAKDAP</sequence>
<keyword evidence="2" id="KW-0472">Membrane</keyword>
<evidence type="ECO:0000313" key="3">
    <source>
        <dbReference type="EMBL" id="MEU6826248.1"/>
    </source>
</evidence>
<evidence type="ECO:0008006" key="5">
    <source>
        <dbReference type="Google" id="ProtNLM"/>
    </source>
</evidence>
<evidence type="ECO:0000256" key="1">
    <source>
        <dbReference type="SAM" id="MobiDB-lite"/>
    </source>
</evidence>
<dbReference type="RefSeq" id="WP_359357301.1">
    <property type="nucleotide sequence ID" value="NZ_JBEYXV010000025.1"/>
</dbReference>